<name>A0ABV2ZJH2_9ACTN</name>
<dbReference type="EMBL" id="JBEZVE010000009">
    <property type="protein sequence ID" value="MEU3782708.1"/>
    <property type="molecule type" value="Genomic_DNA"/>
</dbReference>
<protein>
    <submittedName>
        <fullName evidence="1">Uncharacterized protein</fullName>
    </submittedName>
</protein>
<dbReference type="Proteomes" id="UP001550739">
    <property type="component" value="Unassembled WGS sequence"/>
</dbReference>
<gene>
    <name evidence="1" type="ORF">AB0E89_19410</name>
</gene>
<proteinExistence type="predicted"/>
<comment type="caution">
    <text evidence="1">The sequence shown here is derived from an EMBL/GenBank/DDBJ whole genome shotgun (WGS) entry which is preliminary data.</text>
</comment>
<organism evidence="1 2">
    <name type="scientific">Streptomyces sp. 900129855</name>
    <dbReference type="NCBI Taxonomy" id="3155129"/>
    <lineage>
        <taxon>Bacteria</taxon>
        <taxon>Bacillati</taxon>
        <taxon>Actinomycetota</taxon>
        <taxon>Actinomycetes</taxon>
        <taxon>Kitasatosporales</taxon>
        <taxon>Streptomycetaceae</taxon>
        <taxon>Streptomyces</taxon>
    </lineage>
</organism>
<dbReference type="RefSeq" id="WP_334580217.1">
    <property type="nucleotide sequence ID" value="NZ_JBEZVE010000009.1"/>
</dbReference>
<sequence>MPLLPLAIHEAASDLLACVCATLDELAQQVEDYPGCPTCRRCLVPGLPAWDECENPCTGDVGGQLTVNLSRMYASTNFPAEDQTAQNVRGCTPPLSTAVELVVTVLRCAPGPTEDGCPPSCEDLEAAARITHIDAVGVFNALTCCLAATGRPGRRRGRPYIVGRQQTLGPQGGCVGVEQRVTIALPGCKCPEVDCEC</sequence>
<evidence type="ECO:0000313" key="1">
    <source>
        <dbReference type="EMBL" id="MEU3782708.1"/>
    </source>
</evidence>
<evidence type="ECO:0000313" key="2">
    <source>
        <dbReference type="Proteomes" id="UP001550739"/>
    </source>
</evidence>
<accession>A0ABV2ZJH2</accession>
<reference evidence="1 2" key="1">
    <citation type="submission" date="2024-06" db="EMBL/GenBank/DDBJ databases">
        <title>The Natural Products Discovery Center: Release of the First 8490 Sequenced Strains for Exploring Actinobacteria Biosynthetic Diversity.</title>
        <authorList>
            <person name="Kalkreuter E."/>
            <person name="Kautsar S.A."/>
            <person name="Yang D."/>
            <person name="Bader C.D."/>
            <person name="Teijaro C.N."/>
            <person name="Fluegel L."/>
            <person name="Davis C.M."/>
            <person name="Simpson J.R."/>
            <person name="Lauterbach L."/>
            <person name="Steele A.D."/>
            <person name="Gui C."/>
            <person name="Meng S."/>
            <person name="Li G."/>
            <person name="Viehrig K."/>
            <person name="Ye F."/>
            <person name="Su P."/>
            <person name="Kiefer A.F."/>
            <person name="Nichols A."/>
            <person name="Cepeda A.J."/>
            <person name="Yan W."/>
            <person name="Fan B."/>
            <person name="Jiang Y."/>
            <person name="Adhikari A."/>
            <person name="Zheng C.-J."/>
            <person name="Schuster L."/>
            <person name="Cowan T.M."/>
            <person name="Smanski M.J."/>
            <person name="Chevrette M.G."/>
            <person name="De Carvalho L.P.S."/>
            <person name="Shen B."/>
        </authorList>
    </citation>
    <scope>NUCLEOTIDE SEQUENCE [LARGE SCALE GENOMIC DNA]</scope>
    <source>
        <strain evidence="1 2">NPDC033843</strain>
    </source>
</reference>
<keyword evidence="2" id="KW-1185">Reference proteome</keyword>